<organism evidence="2 3">
    <name type="scientific">Hydrogenispora ethanolica</name>
    <dbReference type="NCBI Taxonomy" id="1082276"/>
    <lineage>
        <taxon>Bacteria</taxon>
        <taxon>Bacillati</taxon>
        <taxon>Bacillota</taxon>
        <taxon>Hydrogenispora</taxon>
    </lineage>
</organism>
<dbReference type="RefSeq" id="WP_132015002.1">
    <property type="nucleotide sequence ID" value="NZ_SLUN01000017.1"/>
</dbReference>
<feature type="chain" id="PRO_5020259444" evidence="1">
    <location>
        <begin position="32"/>
        <end position="218"/>
    </location>
</feature>
<dbReference type="EMBL" id="SLUN01000017">
    <property type="protein sequence ID" value="TCL65329.1"/>
    <property type="molecule type" value="Genomic_DNA"/>
</dbReference>
<dbReference type="Proteomes" id="UP000295008">
    <property type="component" value="Unassembled WGS sequence"/>
</dbReference>
<dbReference type="AlphaFoldDB" id="A0A4R1RHD0"/>
<sequence>MSRFQWGFRVLGSAVLLGCLLVGMLAVQSFAAGFLVDDNFNGDPVGAKPAGYEIEETGGKVGVAAFPSEAEKSLFLDDPGDKVIKVTKVFAPQSGTVVAEIAFLQPVVSSTAKVIRLLDKEKANAAVHLETRSGAKLAYKNGDGSFTEIGDYQAGVWYNFKIVADVAAQKADIYLGNELKLKQVPFLAPVKEIGALDSYTPGSSARGHYLDNIRVAAE</sequence>
<reference evidence="2 3" key="1">
    <citation type="submission" date="2019-03" db="EMBL/GenBank/DDBJ databases">
        <title>Genomic Encyclopedia of Type Strains, Phase IV (KMG-IV): sequencing the most valuable type-strain genomes for metagenomic binning, comparative biology and taxonomic classification.</title>
        <authorList>
            <person name="Goeker M."/>
        </authorList>
    </citation>
    <scope>NUCLEOTIDE SEQUENCE [LARGE SCALE GENOMIC DNA]</scope>
    <source>
        <strain evidence="2 3">LX-B</strain>
    </source>
</reference>
<accession>A0A4R1RHD0</accession>
<evidence type="ECO:0000256" key="1">
    <source>
        <dbReference type="SAM" id="SignalP"/>
    </source>
</evidence>
<keyword evidence="3" id="KW-1185">Reference proteome</keyword>
<evidence type="ECO:0000313" key="3">
    <source>
        <dbReference type="Proteomes" id="UP000295008"/>
    </source>
</evidence>
<comment type="caution">
    <text evidence="2">The sequence shown here is derived from an EMBL/GenBank/DDBJ whole genome shotgun (WGS) entry which is preliminary data.</text>
</comment>
<feature type="signal peptide" evidence="1">
    <location>
        <begin position="1"/>
        <end position="31"/>
    </location>
</feature>
<name>A0A4R1RHD0_HYDET</name>
<dbReference type="OrthoDB" id="9804686at2"/>
<proteinExistence type="predicted"/>
<keyword evidence="1" id="KW-0732">Signal</keyword>
<protein>
    <submittedName>
        <fullName evidence="2">Uncharacterized protein</fullName>
    </submittedName>
</protein>
<evidence type="ECO:0000313" key="2">
    <source>
        <dbReference type="EMBL" id="TCL65329.1"/>
    </source>
</evidence>
<gene>
    <name evidence="2" type="ORF">EDC14_101777</name>
</gene>